<feature type="transmembrane region" description="Helical" evidence="19">
    <location>
        <begin position="208"/>
        <end position="229"/>
    </location>
</feature>
<comment type="similarity">
    <text evidence="5">Belongs to the ATG27 family.</text>
</comment>
<keyword evidence="16" id="KW-1015">Disulfide bond</keyword>
<evidence type="ECO:0000256" key="9">
    <source>
        <dbReference type="ARBA" id="ARBA00022729"/>
    </source>
</evidence>
<comment type="caution">
    <text evidence="21">The sequence shown here is derived from an EMBL/GenBank/DDBJ whole genome shotgun (WGS) entry which is preliminary data.</text>
</comment>
<organism evidence="21 22">
    <name type="scientific">Mycoemilia scoparia</name>
    <dbReference type="NCBI Taxonomy" id="417184"/>
    <lineage>
        <taxon>Eukaryota</taxon>
        <taxon>Fungi</taxon>
        <taxon>Fungi incertae sedis</taxon>
        <taxon>Zoopagomycota</taxon>
        <taxon>Kickxellomycotina</taxon>
        <taxon>Kickxellomycetes</taxon>
        <taxon>Kickxellales</taxon>
        <taxon>Kickxellaceae</taxon>
        <taxon>Mycoemilia</taxon>
    </lineage>
</organism>
<feature type="region of interest" description="Disordered" evidence="18">
    <location>
        <begin position="166"/>
        <end position="202"/>
    </location>
</feature>
<dbReference type="OrthoDB" id="4504960at2759"/>
<dbReference type="Proteomes" id="UP001150538">
    <property type="component" value="Unassembled WGS sequence"/>
</dbReference>
<keyword evidence="8 19" id="KW-0812">Transmembrane</keyword>
<dbReference type="GO" id="GO:0031966">
    <property type="term" value="C:mitochondrial membrane"/>
    <property type="evidence" value="ECO:0007669"/>
    <property type="project" value="UniProtKB-SubCell"/>
</dbReference>
<evidence type="ECO:0000256" key="8">
    <source>
        <dbReference type="ARBA" id="ARBA00022692"/>
    </source>
</evidence>
<evidence type="ECO:0000256" key="16">
    <source>
        <dbReference type="ARBA" id="ARBA00023157"/>
    </source>
</evidence>
<dbReference type="GO" id="GO:0005770">
    <property type="term" value="C:late endosome"/>
    <property type="evidence" value="ECO:0007669"/>
    <property type="project" value="TreeGrafter"/>
</dbReference>
<evidence type="ECO:0000256" key="11">
    <source>
        <dbReference type="ARBA" id="ARBA00022989"/>
    </source>
</evidence>
<protein>
    <recommendedName>
        <fullName evidence="6">Autophagy-related protein 27</fullName>
    </recommendedName>
</protein>
<dbReference type="SUPFAM" id="SSF50911">
    <property type="entry name" value="Mannose 6-phosphate receptor domain"/>
    <property type="match status" value="1"/>
</dbReference>
<dbReference type="EMBL" id="JANBPU010000126">
    <property type="protein sequence ID" value="KAJ1915872.1"/>
    <property type="molecule type" value="Genomic_DNA"/>
</dbReference>
<reference evidence="21" key="1">
    <citation type="submission" date="2022-07" db="EMBL/GenBank/DDBJ databases">
        <title>Phylogenomic reconstructions and comparative analyses of Kickxellomycotina fungi.</title>
        <authorList>
            <person name="Reynolds N.K."/>
            <person name="Stajich J.E."/>
            <person name="Barry K."/>
            <person name="Grigoriev I.V."/>
            <person name="Crous P."/>
            <person name="Smith M.E."/>
        </authorList>
    </citation>
    <scope>NUCLEOTIDE SEQUENCE</scope>
    <source>
        <strain evidence="21">NBRC 100468</strain>
    </source>
</reference>
<dbReference type="InterPro" id="IPR044865">
    <property type="entry name" value="MRH_dom"/>
</dbReference>
<evidence type="ECO:0000256" key="3">
    <source>
        <dbReference type="ARBA" id="ARBA00004472"/>
    </source>
</evidence>
<keyword evidence="13" id="KW-0333">Golgi apparatus</keyword>
<comment type="subcellular location">
    <subcellularLocation>
        <location evidence="2">Cytoplasmic vesicle membrane</location>
        <topology evidence="2">Single-pass type I membrane protein</topology>
    </subcellularLocation>
    <subcellularLocation>
        <location evidence="4">Golgi apparatus membrane</location>
        <topology evidence="4">Single-pass type I membrane protein</topology>
    </subcellularLocation>
    <subcellularLocation>
        <location evidence="1">Mitochondrion membrane</location>
        <topology evidence="1">Single-pass membrane protein</topology>
    </subcellularLocation>
    <subcellularLocation>
        <location evidence="3">Preautophagosomal structure membrane</location>
        <topology evidence="3">Single-pass type I membrane protein</topology>
    </subcellularLocation>
</comment>
<dbReference type="GO" id="GO:0000139">
    <property type="term" value="C:Golgi membrane"/>
    <property type="evidence" value="ECO:0007669"/>
    <property type="project" value="UniProtKB-SubCell"/>
</dbReference>
<evidence type="ECO:0000256" key="1">
    <source>
        <dbReference type="ARBA" id="ARBA00004304"/>
    </source>
</evidence>
<dbReference type="GO" id="GO:0015031">
    <property type="term" value="P:protein transport"/>
    <property type="evidence" value="ECO:0007669"/>
    <property type="project" value="UniProtKB-KW"/>
</dbReference>
<gene>
    <name evidence="21" type="primary">MRL1</name>
    <name evidence="21" type="ORF">H4219_004094</name>
</gene>
<accession>A0A9W7ZX76</accession>
<dbReference type="GO" id="GO:0006914">
    <property type="term" value="P:autophagy"/>
    <property type="evidence" value="ECO:0007669"/>
    <property type="project" value="UniProtKB-KW"/>
</dbReference>
<keyword evidence="10" id="KW-0653">Protein transport</keyword>
<evidence type="ECO:0000256" key="13">
    <source>
        <dbReference type="ARBA" id="ARBA00023034"/>
    </source>
</evidence>
<dbReference type="InterPro" id="IPR018939">
    <property type="entry name" value="Autophagy-rel_prot_27"/>
</dbReference>
<dbReference type="Pfam" id="PF09451">
    <property type="entry name" value="ATG27"/>
    <property type="match status" value="1"/>
</dbReference>
<evidence type="ECO:0000313" key="21">
    <source>
        <dbReference type="EMBL" id="KAJ1915872.1"/>
    </source>
</evidence>
<feature type="compositionally biased region" description="Acidic residues" evidence="18">
    <location>
        <begin position="321"/>
        <end position="330"/>
    </location>
</feature>
<keyword evidence="22" id="KW-1185">Reference proteome</keyword>
<evidence type="ECO:0000256" key="15">
    <source>
        <dbReference type="ARBA" id="ARBA00023136"/>
    </source>
</evidence>
<keyword evidence="17" id="KW-0968">Cytoplasmic vesicle</keyword>
<evidence type="ECO:0000313" key="22">
    <source>
        <dbReference type="Proteomes" id="UP001150538"/>
    </source>
</evidence>
<evidence type="ECO:0000256" key="19">
    <source>
        <dbReference type="SAM" id="Phobius"/>
    </source>
</evidence>
<dbReference type="GO" id="GO:0007034">
    <property type="term" value="P:vacuolar transport"/>
    <property type="evidence" value="ECO:0007669"/>
    <property type="project" value="TreeGrafter"/>
</dbReference>
<evidence type="ECO:0000256" key="6">
    <source>
        <dbReference type="ARBA" id="ARBA00013776"/>
    </source>
</evidence>
<sequence length="345" mass="38163">MPTLALDFLLAASSSSSHQFANAEPQCTVHDADNNRYFDLRPLIKTTGENYKAKGFDSGLNFDINVCHTLVTGDEEFKQYGASWSGGGESGALGRPSTKPFVRGDSLLLEYHEGSPCPDNPGSKQSAVISFICDKNVQGNGAPAYVANADRCSYWFEWRTQVACPQSQAPKDGDPKHDNPSDGNNNDNPAKDKDGKNNDGGSKDSSTGFFGVLFIITFIVGTIYFMAGILYNRIFHQSRGLEQIPHHRFWVSVFGFIKDMILILWYPFAEWCSGLLEKIGIRRRNSGFNYSSIADRQADINTEGGSSGQGRYHQGVSVNESDFDEEDDDDQSHPGALRYNHHDMN</sequence>
<evidence type="ECO:0000256" key="4">
    <source>
        <dbReference type="ARBA" id="ARBA00004614"/>
    </source>
</evidence>
<dbReference type="AlphaFoldDB" id="A0A9W7ZX76"/>
<keyword evidence="9" id="KW-0732">Signal</keyword>
<dbReference type="PANTHER" id="PTHR15071">
    <property type="entry name" value="MANNOSE-6-PHOSPHATE RECEPTOR FAMILY MEMBER"/>
    <property type="match status" value="1"/>
</dbReference>
<dbReference type="InterPro" id="IPR009011">
    <property type="entry name" value="Man6P_isomerase_rcpt-bd_dom_sf"/>
</dbReference>
<evidence type="ECO:0000256" key="12">
    <source>
        <dbReference type="ARBA" id="ARBA00023006"/>
    </source>
</evidence>
<keyword evidence="7" id="KW-0813">Transport</keyword>
<keyword evidence="21" id="KW-0675">Receptor</keyword>
<dbReference type="SMART" id="SM01404">
    <property type="entry name" value="CIMR"/>
    <property type="match status" value="1"/>
</dbReference>
<keyword evidence="15 19" id="KW-0472">Membrane</keyword>
<keyword evidence="12" id="KW-0072">Autophagy</keyword>
<feature type="region of interest" description="Disordered" evidence="18">
    <location>
        <begin position="299"/>
        <end position="345"/>
    </location>
</feature>
<proteinExistence type="inferred from homology"/>
<evidence type="ECO:0000259" key="20">
    <source>
        <dbReference type="PROSITE" id="PS51914"/>
    </source>
</evidence>
<dbReference type="PROSITE" id="PS51914">
    <property type="entry name" value="MRH"/>
    <property type="match status" value="1"/>
</dbReference>
<dbReference type="PANTHER" id="PTHR15071:SF0">
    <property type="entry name" value="MANNOSE 6-PHOSPHATE RECEPTOR-LIKE PROTEIN 1"/>
    <property type="match status" value="1"/>
</dbReference>
<feature type="compositionally biased region" description="Basic and acidic residues" evidence="18">
    <location>
        <begin position="171"/>
        <end position="180"/>
    </location>
</feature>
<dbReference type="Gene3D" id="2.70.130.10">
    <property type="entry name" value="Mannose-6-phosphate receptor binding domain"/>
    <property type="match status" value="1"/>
</dbReference>
<evidence type="ECO:0000256" key="5">
    <source>
        <dbReference type="ARBA" id="ARBA00005363"/>
    </source>
</evidence>
<keyword evidence="14" id="KW-0496">Mitochondrion</keyword>
<name>A0A9W7ZX76_9FUNG</name>
<evidence type="ECO:0000256" key="18">
    <source>
        <dbReference type="SAM" id="MobiDB-lite"/>
    </source>
</evidence>
<evidence type="ECO:0000256" key="10">
    <source>
        <dbReference type="ARBA" id="ARBA00022927"/>
    </source>
</evidence>
<evidence type="ECO:0000256" key="14">
    <source>
        <dbReference type="ARBA" id="ARBA00023128"/>
    </source>
</evidence>
<keyword evidence="11 19" id="KW-1133">Transmembrane helix</keyword>
<evidence type="ECO:0000256" key="7">
    <source>
        <dbReference type="ARBA" id="ARBA00022448"/>
    </source>
</evidence>
<evidence type="ECO:0000256" key="17">
    <source>
        <dbReference type="ARBA" id="ARBA00023329"/>
    </source>
</evidence>
<dbReference type="GO" id="GO:0034045">
    <property type="term" value="C:phagophore assembly site membrane"/>
    <property type="evidence" value="ECO:0007669"/>
    <property type="project" value="UniProtKB-SubCell"/>
</dbReference>
<feature type="domain" description="MRH" evidence="20">
    <location>
        <begin position="25"/>
        <end position="166"/>
    </location>
</feature>
<evidence type="ECO:0000256" key="2">
    <source>
        <dbReference type="ARBA" id="ARBA00004358"/>
    </source>
</evidence>
<dbReference type="GO" id="GO:0010008">
    <property type="term" value="C:endosome membrane"/>
    <property type="evidence" value="ECO:0007669"/>
    <property type="project" value="UniProtKB-SubCell"/>
</dbReference>